<dbReference type="Gene3D" id="3.80.30.20">
    <property type="entry name" value="tm_1862 like domain"/>
    <property type="match status" value="1"/>
</dbReference>
<keyword evidence="2" id="KW-0963">Cytoplasm</keyword>
<keyword evidence="2" id="KW-0479">Metal-binding</keyword>
<keyword evidence="2" id="KW-0949">S-adenosyl-L-methionine</keyword>
<sequence>MFSLYIHIPFCKKICDYCDFHVLPASEKLFQEYSDLVCREIELYEKKYPGTLKTAETLYLGGGTPSMLPSDCLGQIFACLQSVGVDISRLREVSMEFNPESTSRETIENALELGVKRFSLGLQTFNPELLKRIGRSHSVEAGVDALELLLGYPDIRVSGDLMFSLPGQTLDVFLSDVNRLSDYPLTHISFYGLTVNPRTILGQKVQKGIFEIDEDLYEPMYQGGVELLDGKGFKRYEVSNFAKPGFESIHNQNYWRRGEYAGFGPGAHSYVGNRRFYAPEIYPRWRDYVRNGAPENLLTIDELSEDDILMELFWLSLRQSSGLDLQELGKMGYKLPETALTKWLKHNYLQVEGSPEITGIRLRDRGWIFMDDIVTDLANQCSKLE</sequence>
<dbReference type="InterPro" id="IPR034505">
    <property type="entry name" value="Coproporphyrinogen-III_oxidase"/>
</dbReference>
<keyword evidence="2" id="KW-0408">Iron</keyword>
<evidence type="ECO:0000256" key="1">
    <source>
        <dbReference type="ARBA" id="ARBA00006100"/>
    </source>
</evidence>
<dbReference type="NCBIfam" id="TIGR00539">
    <property type="entry name" value="hemN_rel"/>
    <property type="match status" value="1"/>
</dbReference>
<dbReference type="GO" id="GO:0005737">
    <property type="term" value="C:cytoplasm"/>
    <property type="evidence" value="ECO:0007669"/>
    <property type="project" value="UniProtKB-SubCell"/>
</dbReference>
<dbReference type="InterPro" id="IPR006638">
    <property type="entry name" value="Elp3/MiaA/NifB-like_rSAM"/>
</dbReference>
<dbReference type="SFLD" id="SFLDG01065">
    <property type="entry name" value="anaerobic_coproporphyrinogen-I"/>
    <property type="match status" value="1"/>
</dbReference>
<comment type="similarity">
    <text evidence="1">Belongs to the anaerobic coproporphyrinogen-III oxidase family. HemW subfamily.</text>
</comment>
<dbReference type="Pfam" id="PF04055">
    <property type="entry name" value="Radical_SAM"/>
    <property type="match status" value="1"/>
</dbReference>
<accession>A0A0H3U9I9</accession>
<keyword evidence="2" id="KW-0349">Heme</keyword>
<dbReference type="PANTHER" id="PTHR13932">
    <property type="entry name" value="COPROPORPHYRINIGEN III OXIDASE"/>
    <property type="match status" value="1"/>
</dbReference>
<dbReference type="EMBL" id="KF540232">
    <property type="protein sequence ID" value="AIF26438.1"/>
    <property type="molecule type" value="Genomic_DNA"/>
</dbReference>
<dbReference type="SFLD" id="SFLDF00562">
    <property type="entry name" value="HemN-like__clustered_with_heat"/>
    <property type="match status" value="1"/>
</dbReference>
<proteinExistence type="inferred from homology"/>
<dbReference type="PROSITE" id="PS51918">
    <property type="entry name" value="RADICAL_SAM"/>
    <property type="match status" value="1"/>
</dbReference>
<dbReference type="InterPro" id="IPR023404">
    <property type="entry name" value="rSAM_horseshoe"/>
</dbReference>
<dbReference type="InterPro" id="IPR058240">
    <property type="entry name" value="rSAM_sf"/>
</dbReference>
<feature type="domain" description="Radical SAM core" evidence="3">
    <location>
        <begin position="1"/>
        <end position="234"/>
    </location>
</feature>
<dbReference type="GO" id="GO:0004109">
    <property type="term" value="F:coproporphyrinogen oxidase activity"/>
    <property type="evidence" value="ECO:0007669"/>
    <property type="project" value="InterPro"/>
</dbReference>
<keyword evidence="2" id="KW-0411">Iron-sulfur</keyword>
<protein>
    <recommendedName>
        <fullName evidence="2">Heme chaperone HemW</fullName>
    </recommendedName>
</protein>
<dbReference type="SUPFAM" id="SSF102114">
    <property type="entry name" value="Radical SAM enzymes"/>
    <property type="match status" value="1"/>
</dbReference>
<name>A0A0H3U9I9_9BACT</name>
<evidence type="ECO:0000313" key="4">
    <source>
        <dbReference type="EMBL" id="AIF26438.1"/>
    </source>
</evidence>
<comment type="subcellular location">
    <subcellularLocation>
        <location evidence="2">Cytoplasm</location>
    </subcellularLocation>
</comment>
<evidence type="ECO:0000256" key="2">
    <source>
        <dbReference type="RuleBase" id="RU364116"/>
    </source>
</evidence>
<dbReference type="AlphaFoldDB" id="A0A0H3U9I9"/>
<dbReference type="SMART" id="SM00729">
    <property type="entry name" value="Elp3"/>
    <property type="match status" value="1"/>
</dbReference>
<dbReference type="PANTHER" id="PTHR13932:SF5">
    <property type="entry name" value="RADICAL S-ADENOSYL METHIONINE DOMAIN-CONTAINING PROTEIN 1, MITOCHONDRIAL"/>
    <property type="match status" value="1"/>
</dbReference>
<dbReference type="GO" id="GO:0046872">
    <property type="term" value="F:metal ion binding"/>
    <property type="evidence" value="ECO:0007669"/>
    <property type="project" value="UniProtKB-UniRule"/>
</dbReference>
<dbReference type="SFLD" id="SFLDS00029">
    <property type="entry name" value="Radical_SAM"/>
    <property type="match status" value="1"/>
</dbReference>
<dbReference type="InterPro" id="IPR004559">
    <property type="entry name" value="HemW-like"/>
</dbReference>
<dbReference type="InterPro" id="IPR007197">
    <property type="entry name" value="rSAM"/>
</dbReference>
<comment type="function">
    <text evidence="2">Probably acts as a heme chaperone, transferring heme to an unknown acceptor. Binds one molecule of heme per monomer, possibly covalently. Binds 1 [4Fe-4S] cluster. The cluster is coordinated with 3 cysteines and an exchangeable S-adenosyl-L-methionine.</text>
</comment>
<reference evidence="4" key="1">
    <citation type="submission" date="2013-08" db="EMBL/GenBank/DDBJ databases">
        <title>Comparison of modified E. coli strains.</title>
        <authorList>
            <person name="Juergensen J."/>
            <person name="Bonge A."/>
            <person name="Streit W.R."/>
        </authorList>
    </citation>
    <scope>NUCLEOTIDE SEQUENCE</scope>
</reference>
<dbReference type="GO" id="GO:0006779">
    <property type="term" value="P:porphyrin-containing compound biosynthetic process"/>
    <property type="evidence" value="ECO:0007669"/>
    <property type="project" value="InterPro"/>
</dbReference>
<evidence type="ECO:0000259" key="3">
    <source>
        <dbReference type="PROSITE" id="PS51918"/>
    </source>
</evidence>
<dbReference type="GO" id="GO:0051539">
    <property type="term" value="F:4 iron, 4 sulfur cluster binding"/>
    <property type="evidence" value="ECO:0007669"/>
    <property type="project" value="UniProtKB-UniRule"/>
</dbReference>
<keyword evidence="2" id="KW-0004">4Fe-4S</keyword>
<keyword evidence="2" id="KW-0143">Chaperone</keyword>
<organism evidence="4">
    <name type="scientific">uncultured bacterium fosmid pJB18D1_contig II</name>
    <dbReference type="NCBI Taxonomy" id="1478058"/>
    <lineage>
        <taxon>Bacteria</taxon>
        <taxon>environmental samples</taxon>
    </lineage>
</organism>